<protein>
    <submittedName>
        <fullName evidence="2">Uncharacterized protein</fullName>
    </submittedName>
</protein>
<feature type="region of interest" description="Disordered" evidence="1">
    <location>
        <begin position="50"/>
        <end position="80"/>
    </location>
</feature>
<gene>
    <name evidence="2" type="ORF">SEPMUDRAFT_151133</name>
</gene>
<name>M3CCG2_SPHMS</name>
<proteinExistence type="predicted"/>
<evidence type="ECO:0000313" key="3">
    <source>
        <dbReference type="Proteomes" id="UP000016931"/>
    </source>
</evidence>
<keyword evidence="3" id="KW-1185">Reference proteome</keyword>
<dbReference type="EMBL" id="KB456268">
    <property type="protein sequence ID" value="EMF10082.1"/>
    <property type="molecule type" value="Genomic_DNA"/>
</dbReference>
<accession>M3CCG2</accession>
<reference evidence="2 3" key="1">
    <citation type="journal article" date="2012" name="PLoS Pathog.">
        <title>Diverse lifestyles and strategies of plant pathogenesis encoded in the genomes of eighteen Dothideomycetes fungi.</title>
        <authorList>
            <person name="Ohm R.A."/>
            <person name="Feau N."/>
            <person name="Henrissat B."/>
            <person name="Schoch C.L."/>
            <person name="Horwitz B.A."/>
            <person name="Barry K.W."/>
            <person name="Condon B.J."/>
            <person name="Copeland A.C."/>
            <person name="Dhillon B."/>
            <person name="Glaser F."/>
            <person name="Hesse C.N."/>
            <person name="Kosti I."/>
            <person name="LaButti K."/>
            <person name="Lindquist E.A."/>
            <person name="Lucas S."/>
            <person name="Salamov A.A."/>
            <person name="Bradshaw R.E."/>
            <person name="Ciuffetti L."/>
            <person name="Hamelin R.C."/>
            <person name="Kema G.H.J."/>
            <person name="Lawrence C."/>
            <person name="Scott J.A."/>
            <person name="Spatafora J.W."/>
            <person name="Turgeon B.G."/>
            <person name="de Wit P.J.G.M."/>
            <person name="Zhong S."/>
            <person name="Goodwin S.B."/>
            <person name="Grigoriev I.V."/>
        </authorList>
    </citation>
    <scope>NUCLEOTIDE SEQUENCE [LARGE SCALE GENOMIC DNA]</scope>
    <source>
        <strain evidence="2 3">SO2202</strain>
    </source>
</reference>
<dbReference type="HOGENOM" id="CLU_2591323_0_0_1"/>
<sequence>MVARWEPSIKSSDTFDLGCIWGRDSWKQLDWRNVSTCRMVEEAHAAVPNPHGAIGSRWRSAKRNTGKSCREEATSRRLSA</sequence>
<dbReference type="RefSeq" id="XP_016758203.1">
    <property type="nucleotide sequence ID" value="XM_016906619.1"/>
</dbReference>
<dbReference type="GeneID" id="27903756"/>
<feature type="compositionally biased region" description="Basic and acidic residues" evidence="1">
    <location>
        <begin position="68"/>
        <end position="80"/>
    </location>
</feature>
<dbReference type="AlphaFoldDB" id="M3CCG2"/>
<evidence type="ECO:0000313" key="2">
    <source>
        <dbReference type="EMBL" id="EMF10082.1"/>
    </source>
</evidence>
<dbReference type="Proteomes" id="UP000016931">
    <property type="component" value="Unassembled WGS sequence"/>
</dbReference>
<evidence type="ECO:0000256" key="1">
    <source>
        <dbReference type="SAM" id="MobiDB-lite"/>
    </source>
</evidence>
<organism evidence="2 3">
    <name type="scientific">Sphaerulina musiva (strain SO2202)</name>
    <name type="common">Poplar stem canker fungus</name>
    <name type="synonym">Septoria musiva</name>
    <dbReference type="NCBI Taxonomy" id="692275"/>
    <lineage>
        <taxon>Eukaryota</taxon>
        <taxon>Fungi</taxon>
        <taxon>Dikarya</taxon>
        <taxon>Ascomycota</taxon>
        <taxon>Pezizomycotina</taxon>
        <taxon>Dothideomycetes</taxon>
        <taxon>Dothideomycetidae</taxon>
        <taxon>Mycosphaerellales</taxon>
        <taxon>Mycosphaerellaceae</taxon>
        <taxon>Sphaerulina</taxon>
    </lineage>
</organism>